<dbReference type="Proteomes" id="UP000092665">
    <property type="component" value="Unassembled WGS sequence"/>
</dbReference>
<sequence>MKSKMKFAIECKAEQARYLSEAKIYRRGSEMRKMYVSLAWRNRNNARQWIDF</sequence>
<dbReference type="EMBL" id="LOIC01000044">
    <property type="protein sequence ID" value="OCA55168.1"/>
    <property type="molecule type" value="Genomic_DNA"/>
</dbReference>
<keyword evidence="2" id="KW-1185">Reference proteome</keyword>
<gene>
    <name evidence="1" type="ORF">Phpb_01786</name>
</gene>
<evidence type="ECO:0000313" key="2">
    <source>
        <dbReference type="Proteomes" id="UP000092665"/>
    </source>
</evidence>
<accession>A0A1B8YJ43</accession>
<name>A0A1B8YJ43_9GAMM</name>
<comment type="caution">
    <text evidence="1">The sequence shown here is derived from an EMBL/GenBank/DDBJ whole genome shotgun (WGS) entry which is preliminary data.</text>
</comment>
<protein>
    <submittedName>
        <fullName evidence="1">Uncharacterized protein</fullName>
    </submittedName>
</protein>
<dbReference type="AlphaFoldDB" id="A0A1B8YJ43"/>
<reference evidence="2" key="1">
    <citation type="submission" date="2015-11" db="EMBL/GenBank/DDBJ databases">
        <authorList>
            <person name="Tobias N.J."/>
            <person name="Mishra B."/>
            <person name="Gupta D.K."/>
            <person name="Thines M."/>
            <person name="Stinear T.P."/>
            <person name="Bode H.B."/>
        </authorList>
    </citation>
    <scope>NUCLEOTIDE SEQUENCE [LARGE SCALE GENOMIC DNA]</scope>
    <source>
        <strain evidence="2">PB45.5</strain>
    </source>
</reference>
<evidence type="ECO:0000313" key="1">
    <source>
        <dbReference type="EMBL" id="OCA55168.1"/>
    </source>
</evidence>
<proteinExistence type="predicted"/>
<organism evidence="1 2">
    <name type="scientific">Photorhabdus namnaonensis</name>
    <dbReference type="NCBI Taxonomy" id="1851568"/>
    <lineage>
        <taxon>Bacteria</taxon>
        <taxon>Pseudomonadati</taxon>
        <taxon>Pseudomonadota</taxon>
        <taxon>Gammaproteobacteria</taxon>
        <taxon>Enterobacterales</taxon>
        <taxon>Morganellaceae</taxon>
        <taxon>Photorhabdus</taxon>
    </lineage>
</organism>
<dbReference type="RefSeq" id="WP_165603281.1">
    <property type="nucleotide sequence ID" value="NZ_LOIC01000044.1"/>
</dbReference>